<evidence type="ECO:0000256" key="15">
    <source>
        <dbReference type="SAM" id="MobiDB-lite"/>
    </source>
</evidence>
<dbReference type="InterPro" id="IPR036352">
    <property type="entry name" value="Semap_dom_sf"/>
</dbReference>
<dbReference type="Pfam" id="PF15276">
    <property type="entry name" value="PP1_bind"/>
    <property type="match status" value="1"/>
</dbReference>
<comment type="caution">
    <text evidence="20">The sequence shown here is derived from an EMBL/GenBank/DDBJ whole genome shotgun (WGS) entry which is preliminary data.</text>
</comment>
<evidence type="ECO:0000313" key="20">
    <source>
        <dbReference type="EMBL" id="KAG7318143.1"/>
    </source>
</evidence>
<dbReference type="Pfam" id="PF01437">
    <property type="entry name" value="PSI"/>
    <property type="match status" value="1"/>
</dbReference>
<dbReference type="CDD" id="cd11258">
    <property type="entry name" value="Sema_4C"/>
    <property type="match status" value="1"/>
</dbReference>
<dbReference type="InterPro" id="IPR036179">
    <property type="entry name" value="Ig-like_dom_sf"/>
</dbReference>
<dbReference type="InterPro" id="IPR003599">
    <property type="entry name" value="Ig_sub"/>
</dbReference>
<gene>
    <name evidence="20" type="ORF">KOW79_017898</name>
</gene>
<feature type="compositionally biased region" description="Basic and acidic residues" evidence="15">
    <location>
        <begin position="1282"/>
        <end position="1298"/>
    </location>
</feature>
<evidence type="ECO:0000256" key="12">
    <source>
        <dbReference type="ARBA" id="ARBA00023180"/>
    </source>
</evidence>
<dbReference type="Gene3D" id="2.130.10.10">
    <property type="entry name" value="YVTN repeat-like/Quinoprotein amine dehydrogenase"/>
    <property type="match status" value="1"/>
</dbReference>
<evidence type="ECO:0000256" key="6">
    <source>
        <dbReference type="ARBA" id="ARBA00022729"/>
    </source>
</evidence>
<evidence type="ECO:0000256" key="10">
    <source>
        <dbReference type="ARBA" id="ARBA00023136"/>
    </source>
</evidence>
<dbReference type="GO" id="GO:0030215">
    <property type="term" value="F:semaphorin receptor binding"/>
    <property type="evidence" value="ECO:0007669"/>
    <property type="project" value="InterPro"/>
</dbReference>
<dbReference type="FunFam" id="2.60.40.10:FF:001170">
    <property type="entry name" value="Sema domain, immunoglobulin domain (Ig), short basic domain, secreted, (Semaphorin) 3F"/>
    <property type="match status" value="1"/>
</dbReference>
<evidence type="ECO:0000256" key="2">
    <source>
        <dbReference type="ARBA" id="ARBA00009492"/>
    </source>
</evidence>
<evidence type="ECO:0000256" key="11">
    <source>
        <dbReference type="ARBA" id="ARBA00023157"/>
    </source>
</evidence>
<feature type="transmembrane region" description="Helical" evidence="16">
    <location>
        <begin position="673"/>
        <end position="696"/>
    </location>
</feature>
<organism evidence="20 21">
    <name type="scientific">Hemibagrus wyckioides</name>
    <dbReference type="NCBI Taxonomy" id="337641"/>
    <lineage>
        <taxon>Eukaryota</taxon>
        <taxon>Metazoa</taxon>
        <taxon>Chordata</taxon>
        <taxon>Craniata</taxon>
        <taxon>Vertebrata</taxon>
        <taxon>Euteleostomi</taxon>
        <taxon>Actinopterygii</taxon>
        <taxon>Neopterygii</taxon>
        <taxon>Teleostei</taxon>
        <taxon>Ostariophysi</taxon>
        <taxon>Siluriformes</taxon>
        <taxon>Bagridae</taxon>
        <taxon>Hemibagrus</taxon>
    </lineage>
</organism>
<evidence type="ECO:0000256" key="4">
    <source>
        <dbReference type="ARBA" id="ARBA00022553"/>
    </source>
</evidence>
<feature type="signal peptide" evidence="17">
    <location>
        <begin position="1"/>
        <end position="23"/>
    </location>
</feature>
<evidence type="ECO:0000256" key="9">
    <source>
        <dbReference type="ARBA" id="ARBA00022989"/>
    </source>
</evidence>
<dbReference type="GO" id="GO:0001755">
    <property type="term" value="P:neural crest cell migration"/>
    <property type="evidence" value="ECO:0007669"/>
    <property type="project" value="TreeGrafter"/>
</dbReference>
<dbReference type="GO" id="GO:0030335">
    <property type="term" value="P:positive regulation of cell migration"/>
    <property type="evidence" value="ECO:0007669"/>
    <property type="project" value="TreeGrafter"/>
</dbReference>
<dbReference type="SUPFAM" id="SSF101912">
    <property type="entry name" value="Sema domain"/>
    <property type="match status" value="1"/>
</dbReference>
<keyword evidence="6 17" id="KW-0732">Signal</keyword>
<dbReference type="InterPro" id="IPR002165">
    <property type="entry name" value="Plexin_repeat"/>
</dbReference>
<keyword evidence="8" id="KW-0524">Neurogenesis</keyword>
<feature type="compositionally biased region" description="Acidic residues" evidence="15">
    <location>
        <begin position="1053"/>
        <end position="1063"/>
    </location>
</feature>
<evidence type="ECO:0000259" key="19">
    <source>
        <dbReference type="PROSITE" id="PS51004"/>
    </source>
</evidence>
<dbReference type="OrthoDB" id="9934005at2759"/>
<comment type="similarity">
    <text evidence="2">Belongs to the semaphorin family.</text>
</comment>
<evidence type="ECO:0000256" key="14">
    <source>
        <dbReference type="PROSITE-ProRule" id="PRU00352"/>
    </source>
</evidence>
<evidence type="ECO:0000256" key="1">
    <source>
        <dbReference type="ARBA" id="ARBA00004479"/>
    </source>
</evidence>
<dbReference type="SMART" id="SM00630">
    <property type="entry name" value="Sema"/>
    <property type="match status" value="1"/>
</dbReference>
<dbReference type="SUPFAM" id="SSF48726">
    <property type="entry name" value="Immunoglobulin"/>
    <property type="match status" value="1"/>
</dbReference>
<dbReference type="InterPro" id="IPR013783">
    <property type="entry name" value="Ig-like_fold"/>
</dbReference>
<keyword evidence="9 16" id="KW-1133">Transmembrane helix</keyword>
<feature type="region of interest" description="Disordered" evidence="15">
    <location>
        <begin position="1695"/>
        <end position="1737"/>
    </location>
</feature>
<feature type="compositionally biased region" description="Polar residues" evidence="15">
    <location>
        <begin position="1477"/>
        <end position="1490"/>
    </location>
</feature>
<evidence type="ECO:0000256" key="13">
    <source>
        <dbReference type="ARBA" id="ARBA00023319"/>
    </source>
</evidence>
<feature type="compositionally biased region" description="Polar residues" evidence="15">
    <location>
        <begin position="1642"/>
        <end position="1653"/>
    </location>
</feature>
<feature type="compositionally biased region" description="Basic and acidic residues" evidence="15">
    <location>
        <begin position="1614"/>
        <end position="1631"/>
    </location>
</feature>
<evidence type="ECO:0000256" key="17">
    <source>
        <dbReference type="SAM" id="SignalP"/>
    </source>
</evidence>
<dbReference type="SUPFAM" id="SSF103575">
    <property type="entry name" value="Plexin repeat"/>
    <property type="match status" value="1"/>
</dbReference>
<evidence type="ECO:0000313" key="21">
    <source>
        <dbReference type="Proteomes" id="UP000824219"/>
    </source>
</evidence>
<feature type="region of interest" description="Disordered" evidence="15">
    <location>
        <begin position="1052"/>
        <end position="1151"/>
    </location>
</feature>
<dbReference type="EMBL" id="JAHKSW010000022">
    <property type="protein sequence ID" value="KAG7318143.1"/>
    <property type="molecule type" value="Genomic_DNA"/>
</dbReference>
<keyword evidence="4" id="KW-0597">Phosphoprotein</keyword>
<keyword evidence="12" id="KW-0325">Glycoprotein</keyword>
<feature type="compositionally biased region" description="Polar residues" evidence="15">
    <location>
        <begin position="1408"/>
        <end position="1430"/>
    </location>
</feature>
<feature type="region of interest" description="Disordered" evidence="15">
    <location>
        <begin position="1470"/>
        <end position="1655"/>
    </location>
</feature>
<feature type="region of interest" description="Disordered" evidence="15">
    <location>
        <begin position="1183"/>
        <end position="1454"/>
    </location>
</feature>
<evidence type="ECO:0000256" key="7">
    <source>
        <dbReference type="ARBA" id="ARBA00022782"/>
    </source>
</evidence>
<dbReference type="GO" id="GO:0007411">
    <property type="term" value="P:axon guidance"/>
    <property type="evidence" value="ECO:0007669"/>
    <property type="project" value="TreeGrafter"/>
</dbReference>
<dbReference type="InterPro" id="IPR001627">
    <property type="entry name" value="Semap_dom"/>
</dbReference>
<feature type="compositionally biased region" description="Polar residues" evidence="15">
    <location>
        <begin position="1209"/>
        <end position="1224"/>
    </location>
</feature>
<dbReference type="InterPro" id="IPR027231">
    <property type="entry name" value="Semaphorin"/>
</dbReference>
<comment type="subcellular location">
    <subcellularLocation>
        <location evidence="1">Membrane</location>
        <topology evidence="1">Single-pass type I membrane protein</topology>
    </subcellularLocation>
</comment>
<dbReference type="GO" id="GO:0030672">
    <property type="term" value="C:synaptic vesicle membrane"/>
    <property type="evidence" value="ECO:0007669"/>
    <property type="project" value="TreeGrafter"/>
</dbReference>
<dbReference type="Proteomes" id="UP000824219">
    <property type="component" value="Linkage Group LG22"/>
</dbReference>
<feature type="compositionally biased region" description="Basic residues" evidence="15">
    <location>
        <begin position="1512"/>
        <end position="1525"/>
    </location>
</feature>
<feature type="compositionally biased region" description="Basic and acidic residues" evidence="15">
    <location>
        <begin position="1727"/>
        <end position="1737"/>
    </location>
</feature>
<evidence type="ECO:0000256" key="8">
    <source>
        <dbReference type="ARBA" id="ARBA00022902"/>
    </source>
</evidence>
<dbReference type="GO" id="GO:0045499">
    <property type="term" value="F:chemorepellent activity"/>
    <property type="evidence" value="ECO:0007669"/>
    <property type="project" value="TreeGrafter"/>
</dbReference>
<accession>A0A9D3N874</accession>
<dbReference type="Pfam" id="PF01403">
    <property type="entry name" value="Sema"/>
    <property type="match status" value="1"/>
</dbReference>
<keyword evidence="13" id="KW-0393">Immunoglobulin domain</keyword>
<feature type="compositionally biased region" description="Basic residues" evidence="15">
    <location>
        <begin position="1371"/>
        <end position="1382"/>
    </location>
</feature>
<dbReference type="FunFam" id="2.130.10.10:FF:000033">
    <property type="entry name" value="Semaphorin 4B"/>
    <property type="match status" value="1"/>
</dbReference>
<feature type="domain" description="Sema" evidence="19">
    <location>
        <begin position="28"/>
        <end position="496"/>
    </location>
</feature>
<feature type="compositionally biased region" description="Low complexity" evidence="15">
    <location>
        <begin position="1139"/>
        <end position="1151"/>
    </location>
</feature>
<dbReference type="GO" id="GO:0005886">
    <property type="term" value="C:plasma membrane"/>
    <property type="evidence" value="ECO:0007669"/>
    <property type="project" value="TreeGrafter"/>
</dbReference>
<dbReference type="PANTHER" id="PTHR11036">
    <property type="entry name" value="SEMAPHORIN"/>
    <property type="match status" value="1"/>
</dbReference>
<keyword evidence="5 16" id="KW-0812">Transmembrane</keyword>
<reference evidence="20 21" key="1">
    <citation type="submission" date="2021-06" db="EMBL/GenBank/DDBJ databases">
        <title>Chromosome-level genome assembly of the red-tail catfish (Hemibagrus wyckioides).</title>
        <authorList>
            <person name="Shao F."/>
        </authorList>
    </citation>
    <scope>NUCLEOTIDE SEQUENCE [LARGE SCALE GENOMIC DNA]</scope>
    <source>
        <strain evidence="20">EC202008001</strain>
        <tissue evidence="20">Blood</tissue>
    </source>
</reference>
<evidence type="ECO:0000256" key="5">
    <source>
        <dbReference type="ARBA" id="ARBA00022692"/>
    </source>
</evidence>
<keyword evidence="11" id="KW-1015">Disulfide bond</keyword>
<name>A0A9D3N874_9TELE</name>
<dbReference type="PROSITE" id="PS50835">
    <property type="entry name" value="IG_LIKE"/>
    <property type="match status" value="1"/>
</dbReference>
<dbReference type="InterPro" id="IPR015943">
    <property type="entry name" value="WD40/YVTN_repeat-like_dom_sf"/>
</dbReference>
<keyword evidence="3" id="KW-0217">Developmental protein</keyword>
<dbReference type="InterPro" id="IPR029334">
    <property type="entry name" value="PP1-bd"/>
</dbReference>
<comment type="caution">
    <text evidence="14">Lacks conserved residue(s) required for the propagation of feature annotation.</text>
</comment>
<dbReference type="PANTHER" id="PTHR11036:SF16">
    <property type="entry name" value="SEMAPHORIN-4C"/>
    <property type="match status" value="1"/>
</dbReference>
<evidence type="ECO:0008006" key="22">
    <source>
        <dbReference type="Google" id="ProtNLM"/>
    </source>
</evidence>
<keyword evidence="10 16" id="KW-0472">Membrane</keyword>
<feature type="chain" id="PRO_5039687160" description="Semaphorin-4C" evidence="17">
    <location>
        <begin position="24"/>
        <end position="1737"/>
    </location>
</feature>
<feature type="compositionally biased region" description="Pro residues" evidence="15">
    <location>
        <begin position="1716"/>
        <end position="1726"/>
    </location>
</feature>
<dbReference type="Gene3D" id="3.30.1680.10">
    <property type="entry name" value="ligand-binding face of the semaphorins, domain 2"/>
    <property type="match status" value="1"/>
</dbReference>
<feature type="region of interest" description="Disordered" evidence="15">
    <location>
        <begin position="979"/>
        <end position="1003"/>
    </location>
</feature>
<dbReference type="Gene3D" id="2.60.40.10">
    <property type="entry name" value="Immunoglobulins"/>
    <property type="match status" value="1"/>
</dbReference>
<proteinExistence type="inferred from homology"/>
<evidence type="ECO:0000256" key="16">
    <source>
        <dbReference type="SAM" id="Phobius"/>
    </source>
</evidence>
<feature type="domain" description="Ig-like" evidence="18">
    <location>
        <begin position="558"/>
        <end position="654"/>
    </location>
</feature>
<evidence type="ECO:0000259" key="18">
    <source>
        <dbReference type="PROSITE" id="PS50835"/>
    </source>
</evidence>
<keyword evidence="7" id="KW-0221">Differentiation</keyword>
<sequence>MGGAKVLLMMLVISLENVNCVNWNPVPRKTIRYHEVIDSMARFRAVGVFNYTMLTLSEHERVLYVGARETLFALDPNDITRQLRPQIDWPAPVEKKKECAERGKNNQTECFNYIRFLQGYNHTHMYTCGTYAFQPKCTYINVDHFTLNSAALEDGKGKCPYDPAKGHTGLIVDKELYSATLNNFLGTEPVILRNLGQQHYSMKSEYLPAWLNEPNFVGSALVRESRNSREGDDDKIYFFFSERAVELDCDGDLTVARVARVCKGDQGGTRTLQKKWTTFQKARLICSLPERHITFNHLQAVFTMQGNDWKNTVFYGVFHAQWGDVDVSAVCQYHIGEVKSVFEGPYKEFREASQRWGRYTGVVPNPRPGACITNFDRENGYNSSLQLPDATLNFAKKHPLMELRAEARPLMLTKGVNFTRIAVDRVNALDQRAYSVLFIGTADGWLQRVAIVGSEAHVIEEIQLFDWPQPVDSLTISHSKKYLYIGSRSEVLQLPLANCSRYHSQPDCWLSRDPYCAWDSEGRACVRIDLHRGSMSTLTQDLMLERFNRGSKAKFDKPVSIPSPEHSRLRNVTVVVGSDLVLPCQLVSNLARPSWALNERELLLSSDSDTSGPRFDRALRALVIPQAGASQTGRYVCYSEEQGVKFQTERYQVAVVASAPVFMEARAPDASMGLFWVLVIALGVTCLVLLAGALYLRRRLKLALGKAGTAEMKPLESTLVYPITLPKETPSFVPSKMPTSSNNDEDRFWETGANFYYSDGSLKIVPGHASSPSAIPGQPLHSPSRLSLTNIRNSSTNGYVRLSLSVAGEDRANGGINPGGVGGVGGKLGIGARENDYTSPFKEELRRTLQQRSVLPDANPEESSRLRPIPRSVSHKTRTFFSFFTFFFPDMNQKESWLIPLPAAVEVYSETEEVFEWRINDAVAVNVRMESEAVMEESRTPLGPLTPSQQNSENAASLDFSKLTPSQFGITPNSFTAFPKDKDKSRVSQLKARRRSTIGLRGSPETNSLICFRAKQAMKTPPRTPQHLLESPLFSGRDSIKQKMAAFQHLMGTEEEEGKEEEERERPIQFDDDGGSEERENRLAPVTPPLSKRRRRGTPHRSLWEEQIEEEPLSELTRSPKRPPQKNSSEFKSPERPPSLGLGLDSQSQLMSFPMLSKPELIKTGDLEISSVSKKKRVRFGAPLSPEFFDKTLPPSTPLQKGAAPACPPSSTGRKPSLLKTPQSFEPPLPQPDFGSPGKNGASPVLTTHPYSDGGADCDEVFLHNQKISFPIMDEEYDNPPEDTKDPSNHDPLTKHPEITNSAFQEDEKTLAPECPALPPAEPEDQRQPQKISESSAEAPRSRGRKRKQPVPSETTETRRSSRSAAESAKGKLKTTSAKKRFGTKEVDRSLYGKRDYASKNPLLSPIIESTASSLSSTPTQAHTDTSSPATDEDPDSRPVPAFSTKAASPGTTANLVTAAALWRRRFLRQAKDDDSGSNLTDDSVRSDVQSEAVVESSLMSANRQVSTGRAARGRRNSAGRRRRSEKTEVHQSETNKSNQEEEPAGEPTATEKLYSGAPKRGRRSAPTKPSSVSEEEERIEERREAELTCRDTVESTGSEREDVEMKQNLGQEEMEKEKEPRQNSGLHEEVEKNDEDLTPASVPSETLESWQQPDFCIEDILKPVAKSRVSVRRSLRHRRSVDVLAKGLAWVEHTSPQTITTNRRRTRGRLSAVSQPPPLPEPQEPPSERALTEEQL</sequence>
<dbReference type="FunFam" id="3.30.1680.10:FF:000018">
    <property type="entry name" value="semaphorin-4C-like isoform X2"/>
    <property type="match status" value="1"/>
</dbReference>
<feature type="compositionally biased region" description="Basic and acidic residues" evidence="15">
    <location>
        <begin position="1580"/>
        <end position="1606"/>
    </location>
</feature>
<keyword evidence="21" id="KW-1185">Reference proteome</keyword>
<protein>
    <recommendedName>
        <fullName evidence="22">Semaphorin-4C</fullName>
    </recommendedName>
</protein>
<dbReference type="SMART" id="SM00409">
    <property type="entry name" value="IG"/>
    <property type="match status" value="1"/>
</dbReference>
<dbReference type="PROSITE" id="PS51004">
    <property type="entry name" value="SEMA"/>
    <property type="match status" value="1"/>
</dbReference>
<feature type="compositionally biased region" description="Basic and acidic residues" evidence="15">
    <location>
        <begin position="1383"/>
        <end position="1398"/>
    </location>
</feature>
<dbReference type="GO" id="GO:0071526">
    <property type="term" value="P:semaphorin-plexin signaling pathway"/>
    <property type="evidence" value="ECO:0007669"/>
    <property type="project" value="TreeGrafter"/>
</dbReference>
<dbReference type="InterPro" id="IPR007110">
    <property type="entry name" value="Ig-like_dom"/>
</dbReference>
<evidence type="ECO:0000256" key="3">
    <source>
        <dbReference type="ARBA" id="ARBA00022473"/>
    </source>
</evidence>